<dbReference type="InterPro" id="IPR048693">
    <property type="entry name" value="Cmr2-like_C"/>
</dbReference>
<evidence type="ECO:0000313" key="3">
    <source>
        <dbReference type="Proteomes" id="UP000005481"/>
    </source>
</evidence>
<evidence type="ECO:0000313" key="2">
    <source>
        <dbReference type="EMBL" id="EHM37602.1"/>
    </source>
</evidence>
<dbReference type="AlphaFoldDB" id="G9YKD1"/>
<dbReference type="HOGENOM" id="CLU_2784812_0_0_9"/>
<sequence length="68" mass="7936">MQLMADCEAKCINIARIAYTLGRMEPKDHRKMTAYKEVRENIYKWSLNESDRSALITAIQLLVYSLRA</sequence>
<accession>G9YKD1</accession>
<gene>
    <name evidence="2" type="ORF">HMPREF0080_02141</name>
</gene>
<dbReference type="Proteomes" id="UP000005481">
    <property type="component" value="Unassembled WGS sequence"/>
</dbReference>
<dbReference type="EMBL" id="AGCJ01000094">
    <property type="protein sequence ID" value="EHM37602.1"/>
    <property type="molecule type" value="Genomic_DNA"/>
</dbReference>
<evidence type="ECO:0000259" key="1">
    <source>
        <dbReference type="Pfam" id="PF20824"/>
    </source>
</evidence>
<keyword evidence="3" id="KW-1185">Reference proteome</keyword>
<organism evidence="2 3">
    <name type="scientific">Anaeroglobus geminatus F0357</name>
    <dbReference type="NCBI Taxonomy" id="861450"/>
    <lineage>
        <taxon>Bacteria</taxon>
        <taxon>Bacillati</taxon>
        <taxon>Bacillota</taxon>
        <taxon>Negativicutes</taxon>
        <taxon>Veillonellales</taxon>
        <taxon>Veillonellaceae</taxon>
        <taxon>Anaeroglobus</taxon>
    </lineage>
</organism>
<dbReference type="Pfam" id="PF20824">
    <property type="entry name" value="Cmr2_hel_dom2"/>
    <property type="match status" value="1"/>
</dbReference>
<protein>
    <recommendedName>
        <fullName evidence="1">CRISPR RNA silencing complex Cmr2-like C-terminal domain-containing protein</fullName>
    </recommendedName>
</protein>
<dbReference type="RefSeq" id="WP_006791102.1">
    <property type="nucleotide sequence ID" value="NZ_JH417616.1"/>
</dbReference>
<comment type="caution">
    <text evidence="2">The sequence shown here is derived from an EMBL/GenBank/DDBJ whole genome shotgun (WGS) entry which is preliminary data.</text>
</comment>
<dbReference type="PATRIC" id="fig|861450.3.peg.1964"/>
<feature type="domain" description="CRISPR RNA silencing complex Cmr2-like C-terminal" evidence="1">
    <location>
        <begin position="3"/>
        <end position="67"/>
    </location>
</feature>
<dbReference type="eggNOG" id="COG1353">
    <property type="taxonomic scope" value="Bacteria"/>
</dbReference>
<name>G9YKD1_9FIRM</name>
<reference evidence="2 3" key="1">
    <citation type="submission" date="2011-08" db="EMBL/GenBank/DDBJ databases">
        <authorList>
            <person name="Weinstock G."/>
            <person name="Sodergren E."/>
            <person name="Clifton S."/>
            <person name="Fulton L."/>
            <person name="Fulton B."/>
            <person name="Courtney L."/>
            <person name="Fronick C."/>
            <person name="Harrison M."/>
            <person name="Strong C."/>
            <person name="Farmer C."/>
            <person name="Delahaunty K."/>
            <person name="Markovic C."/>
            <person name="Hall O."/>
            <person name="Minx P."/>
            <person name="Tomlinson C."/>
            <person name="Mitreva M."/>
            <person name="Hou S."/>
            <person name="Chen J."/>
            <person name="Wollam A."/>
            <person name="Pepin K.H."/>
            <person name="Johnson M."/>
            <person name="Bhonagiri V."/>
            <person name="Zhang X."/>
            <person name="Suruliraj S."/>
            <person name="Warren W."/>
            <person name="Chinwalla A."/>
            <person name="Mardis E.R."/>
            <person name="Wilson R.K."/>
        </authorList>
    </citation>
    <scope>NUCLEOTIDE SEQUENCE [LARGE SCALE GENOMIC DNA]</scope>
    <source>
        <strain evidence="2 3">F0357</strain>
    </source>
</reference>
<dbReference type="STRING" id="861450.HMPREF0080_02141"/>
<proteinExistence type="predicted"/>